<dbReference type="SUPFAM" id="SSF52821">
    <property type="entry name" value="Rhodanese/Cell cycle control phosphatase"/>
    <property type="match status" value="1"/>
</dbReference>
<dbReference type="PROSITE" id="PS50206">
    <property type="entry name" value="RHODANESE_3"/>
    <property type="match status" value="1"/>
</dbReference>
<dbReference type="Gene3D" id="3.40.250.10">
    <property type="entry name" value="Rhodanese-like domain"/>
    <property type="match status" value="1"/>
</dbReference>
<evidence type="ECO:0000259" key="1">
    <source>
        <dbReference type="PROSITE" id="PS50206"/>
    </source>
</evidence>
<reference evidence="2 3" key="1">
    <citation type="submission" date="2022-06" db="EMBL/GenBank/DDBJ databases">
        <title>Halogeometricum sp. a new haloarchaeum isolate from saline soil.</title>
        <authorList>
            <person name="Strakova D."/>
            <person name="Galisteo C."/>
            <person name="Sanchez-Porro C."/>
            <person name="Ventosa A."/>
        </authorList>
    </citation>
    <scope>NUCLEOTIDE SEQUENCE [LARGE SCALE GENOMIC DNA]</scope>
    <source>
        <strain evidence="3">S3BR25-2</strain>
    </source>
</reference>
<dbReference type="InterPro" id="IPR001763">
    <property type="entry name" value="Rhodanese-like_dom"/>
</dbReference>
<dbReference type="InterPro" id="IPR050229">
    <property type="entry name" value="GlpE_sulfurtransferase"/>
</dbReference>
<sequence>MVTETTPETLVARLEDADADTTVVDIRDPSSFAAEHIEGSVNLPTDRLSLANVDPEWGDDIVVACYIGQSSRRVASMLDSHLDADVTSLRGGFDAWDGPVASGHDA</sequence>
<dbReference type="PANTHER" id="PTHR43031">
    <property type="entry name" value="FAD-DEPENDENT OXIDOREDUCTASE"/>
    <property type="match status" value="1"/>
</dbReference>
<feature type="domain" description="Rhodanese" evidence="1">
    <location>
        <begin position="17"/>
        <end position="102"/>
    </location>
</feature>
<comment type="caution">
    <text evidence="2">The sequence shown here is derived from an EMBL/GenBank/DDBJ whole genome shotgun (WGS) entry which is preliminary data.</text>
</comment>
<gene>
    <name evidence="2" type="ORF">NDI79_18785</name>
</gene>
<dbReference type="Proteomes" id="UP001254813">
    <property type="component" value="Unassembled WGS sequence"/>
</dbReference>
<dbReference type="PANTHER" id="PTHR43031:SF1">
    <property type="entry name" value="PYRIDINE NUCLEOTIDE-DISULPHIDE OXIDOREDUCTASE"/>
    <property type="match status" value="1"/>
</dbReference>
<name>A0ABU2G7W0_9EURY</name>
<accession>A0ABU2G7W0</accession>
<dbReference type="EMBL" id="JAMQOQ010000006">
    <property type="protein sequence ID" value="MDS0296228.1"/>
    <property type="molecule type" value="Genomic_DNA"/>
</dbReference>
<keyword evidence="3" id="KW-1185">Reference proteome</keyword>
<evidence type="ECO:0000313" key="2">
    <source>
        <dbReference type="EMBL" id="MDS0296228.1"/>
    </source>
</evidence>
<protein>
    <submittedName>
        <fullName evidence="2">Rhodanese-like domain-containing protein</fullName>
    </submittedName>
</protein>
<dbReference type="InterPro" id="IPR036873">
    <property type="entry name" value="Rhodanese-like_dom_sf"/>
</dbReference>
<dbReference type="RefSeq" id="WP_310930244.1">
    <property type="nucleotide sequence ID" value="NZ_JAMQOQ010000006.1"/>
</dbReference>
<dbReference type="SMART" id="SM00450">
    <property type="entry name" value="RHOD"/>
    <property type="match status" value="1"/>
</dbReference>
<dbReference type="Pfam" id="PF00581">
    <property type="entry name" value="Rhodanese"/>
    <property type="match status" value="1"/>
</dbReference>
<evidence type="ECO:0000313" key="3">
    <source>
        <dbReference type="Proteomes" id="UP001254813"/>
    </source>
</evidence>
<organism evidence="2 3">
    <name type="scientific">Halogeometricum luteum</name>
    <dbReference type="NCBI Taxonomy" id="2950537"/>
    <lineage>
        <taxon>Archaea</taxon>
        <taxon>Methanobacteriati</taxon>
        <taxon>Methanobacteriota</taxon>
        <taxon>Stenosarchaea group</taxon>
        <taxon>Halobacteria</taxon>
        <taxon>Halobacteriales</taxon>
        <taxon>Haloferacaceae</taxon>
        <taxon>Halogeometricum</taxon>
    </lineage>
</organism>
<dbReference type="CDD" id="cd00158">
    <property type="entry name" value="RHOD"/>
    <property type="match status" value="1"/>
</dbReference>
<proteinExistence type="predicted"/>